<dbReference type="Gene3D" id="1.10.10.10">
    <property type="entry name" value="Winged helix-like DNA-binding domain superfamily/Winged helix DNA-binding domain"/>
    <property type="match status" value="1"/>
</dbReference>
<sequence length="259" mass="29147">MNPAAEFLALKTAEVSARKERDVALWRTWMDQGRRPEHLEPILDAFAPVLQRKVMQWKAPQVSTAAFRAELQRQLIGALEKYDPTRGAALNTHVEIYLQKAKRYNNQYANAAYIPEGQAAQIGKIDKASDELKEELGRDPTHGEIAGRVGLPASRVARIQSARVRDIPASRFETDPTERGPQYAEQQLELARHLLPQILPKPDLQTLFRFTYPTGADPQVTSTGELARRMGRSASQISRLKTQMGEALRPYLTPPDARE</sequence>
<dbReference type="InterPro" id="IPR007624">
    <property type="entry name" value="RNA_pol_sigma70_r3"/>
</dbReference>
<name>A0ABZ2L0R5_9BACT</name>
<accession>A0ABZ2L0R5</accession>
<organism evidence="3 4">
    <name type="scientific">Pendulispora rubella</name>
    <dbReference type="NCBI Taxonomy" id="2741070"/>
    <lineage>
        <taxon>Bacteria</taxon>
        <taxon>Pseudomonadati</taxon>
        <taxon>Myxococcota</taxon>
        <taxon>Myxococcia</taxon>
        <taxon>Myxococcales</taxon>
        <taxon>Sorangiineae</taxon>
        <taxon>Pendulisporaceae</taxon>
        <taxon>Pendulispora</taxon>
    </lineage>
</organism>
<dbReference type="InterPro" id="IPR013324">
    <property type="entry name" value="RNA_pol_sigma_r3/r4-like"/>
</dbReference>
<evidence type="ECO:0000256" key="1">
    <source>
        <dbReference type="SAM" id="MobiDB-lite"/>
    </source>
</evidence>
<proteinExistence type="predicted"/>
<dbReference type="Pfam" id="PF04539">
    <property type="entry name" value="Sigma70_r3"/>
    <property type="match status" value="1"/>
</dbReference>
<evidence type="ECO:0000313" key="4">
    <source>
        <dbReference type="Proteomes" id="UP001374803"/>
    </source>
</evidence>
<dbReference type="SUPFAM" id="SSF88659">
    <property type="entry name" value="Sigma3 and sigma4 domains of RNA polymerase sigma factors"/>
    <property type="match status" value="1"/>
</dbReference>
<evidence type="ECO:0000259" key="2">
    <source>
        <dbReference type="Pfam" id="PF04539"/>
    </source>
</evidence>
<keyword evidence="4" id="KW-1185">Reference proteome</keyword>
<dbReference type="Proteomes" id="UP001374803">
    <property type="component" value="Chromosome"/>
</dbReference>
<dbReference type="RefSeq" id="WP_394831813.1">
    <property type="nucleotide sequence ID" value="NZ_CP089929.1"/>
</dbReference>
<dbReference type="InterPro" id="IPR036388">
    <property type="entry name" value="WH-like_DNA-bd_sf"/>
</dbReference>
<protein>
    <recommendedName>
        <fullName evidence="2">RNA polymerase sigma-70 region 3 domain-containing protein</fullName>
    </recommendedName>
</protein>
<evidence type="ECO:0000313" key="3">
    <source>
        <dbReference type="EMBL" id="WXB02187.1"/>
    </source>
</evidence>
<reference evidence="3" key="1">
    <citation type="submission" date="2021-12" db="EMBL/GenBank/DDBJ databases">
        <title>Discovery of the Pendulisporaceae a myxobacterial family with distinct sporulation behavior and unique specialized metabolism.</title>
        <authorList>
            <person name="Garcia R."/>
            <person name="Popoff A."/>
            <person name="Bader C.D."/>
            <person name="Loehr J."/>
            <person name="Walesch S."/>
            <person name="Walt C."/>
            <person name="Boldt J."/>
            <person name="Bunk B."/>
            <person name="Haeckl F.J.F.P.J."/>
            <person name="Gunesch A.P."/>
            <person name="Birkelbach J."/>
            <person name="Nuebel U."/>
            <person name="Pietschmann T."/>
            <person name="Bach T."/>
            <person name="Mueller R."/>
        </authorList>
    </citation>
    <scope>NUCLEOTIDE SEQUENCE</scope>
    <source>
        <strain evidence="3">MSr11367</strain>
    </source>
</reference>
<dbReference type="EMBL" id="CP089983">
    <property type="protein sequence ID" value="WXB02187.1"/>
    <property type="molecule type" value="Genomic_DNA"/>
</dbReference>
<feature type="domain" description="RNA polymerase sigma-70 region 3" evidence="2">
    <location>
        <begin position="121"/>
        <end position="162"/>
    </location>
</feature>
<feature type="region of interest" description="Disordered" evidence="1">
    <location>
        <begin position="219"/>
        <end position="238"/>
    </location>
</feature>
<gene>
    <name evidence="3" type="ORF">LVJ94_35385</name>
</gene>